<dbReference type="SUPFAM" id="SSF53850">
    <property type="entry name" value="Periplasmic binding protein-like II"/>
    <property type="match status" value="1"/>
</dbReference>
<sequence>MRRRPAVRVRCFEVNDIVAAAELVRNDLGVCVMPKSIADRFPDLPQYRFDRYAPNWKVMVVRPLGEAPPAVAALLRHIT</sequence>
<gene>
    <name evidence="2" type="ORF">ACFQZP_46420</name>
</gene>
<organism evidence="2 3">
    <name type="scientific">Streptomyces lutosisoli</name>
    <dbReference type="NCBI Taxonomy" id="2665721"/>
    <lineage>
        <taxon>Bacteria</taxon>
        <taxon>Bacillati</taxon>
        <taxon>Actinomycetota</taxon>
        <taxon>Actinomycetes</taxon>
        <taxon>Kitasatosporales</taxon>
        <taxon>Streptomycetaceae</taxon>
        <taxon>Streptomyces</taxon>
    </lineage>
</organism>
<comment type="caution">
    <text evidence="2">The sequence shown here is derived from an EMBL/GenBank/DDBJ whole genome shotgun (WGS) entry which is preliminary data.</text>
</comment>
<accession>A0ABW2VY13</accession>
<dbReference type="Gene3D" id="3.40.190.290">
    <property type="match status" value="1"/>
</dbReference>
<keyword evidence="3" id="KW-1185">Reference proteome</keyword>
<evidence type="ECO:0000313" key="3">
    <source>
        <dbReference type="Proteomes" id="UP001596957"/>
    </source>
</evidence>
<dbReference type="Pfam" id="PF03466">
    <property type="entry name" value="LysR_substrate"/>
    <property type="match status" value="1"/>
</dbReference>
<dbReference type="InterPro" id="IPR005119">
    <property type="entry name" value="LysR_subst-bd"/>
</dbReference>
<evidence type="ECO:0000259" key="1">
    <source>
        <dbReference type="Pfam" id="PF03466"/>
    </source>
</evidence>
<protein>
    <submittedName>
        <fullName evidence="2">LysR substrate-binding domain-containing protein</fullName>
    </submittedName>
</protein>
<feature type="domain" description="LysR substrate-binding" evidence="1">
    <location>
        <begin position="9"/>
        <end position="78"/>
    </location>
</feature>
<reference evidence="3" key="1">
    <citation type="journal article" date="2019" name="Int. J. Syst. Evol. Microbiol.">
        <title>The Global Catalogue of Microorganisms (GCM) 10K type strain sequencing project: providing services to taxonomists for standard genome sequencing and annotation.</title>
        <authorList>
            <consortium name="The Broad Institute Genomics Platform"/>
            <consortium name="The Broad Institute Genome Sequencing Center for Infectious Disease"/>
            <person name="Wu L."/>
            <person name="Ma J."/>
        </authorList>
    </citation>
    <scope>NUCLEOTIDE SEQUENCE [LARGE SCALE GENOMIC DNA]</scope>
    <source>
        <strain evidence="3">CGMCC 4.7198</strain>
    </source>
</reference>
<proteinExistence type="predicted"/>
<dbReference type="RefSeq" id="WP_381250982.1">
    <property type="nucleotide sequence ID" value="NZ_JBHTBI010000005.1"/>
</dbReference>
<dbReference type="Proteomes" id="UP001596957">
    <property type="component" value="Unassembled WGS sequence"/>
</dbReference>
<name>A0ABW2VY13_9ACTN</name>
<dbReference type="EMBL" id="JBHTEC010000008">
    <property type="protein sequence ID" value="MFD0288909.1"/>
    <property type="molecule type" value="Genomic_DNA"/>
</dbReference>
<evidence type="ECO:0000313" key="2">
    <source>
        <dbReference type="EMBL" id="MFD0288909.1"/>
    </source>
</evidence>